<organism evidence="2 3">
    <name type="scientific">Ambispora leptoticha</name>
    <dbReference type="NCBI Taxonomy" id="144679"/>
    <lineage>
        <taxon>Eukaryota</taxon>
        <taxon>Fungi</taxon>
        <taxon>Fungi incertae sedis</taxon>
        <taxon>Mucoromycota</taxon>
        <taxon>Glomeromycotina</taxon>
        <taxon>Glomeromycetes</taxon>
        <taxon>Archaeosporales</taxon>
        <taxon>Ambisporaceae</taxon>
        <taxon>Ambispora</taxon>
    </lineage>
</organism>
<sequence length="158" mass="19173">EQHEKKLEKQRTENLNKWRKDKQVKKNRKMIQDLAEKFKYKTKEMFRKLARKKKENQKQLIKTEAKKTIGKDIERIKIEKVLERINMETQHNIIRTKQNMVYEEILDTGSIEKIQKLQRVLKKLRKKQEDWDFIIGSNNKIEKILKNLEPSTKGKTAK</sequence>
<name>A0A9N9N5X2_9GLOM</name>
<feature type="non-terminal residue" evidence="2">
    <location>
        <position position="1"/>
    </location>
</feature>
<feature type="region of interest" description="Disordered" evidence="1">
    <location>
        <begin position="1"/>
        <end position="26"/>
    </location>
</feature>
<feature type="compositionally biased region" description="Basic and acidic residues" evidence="1">
    <location>
        <begin position="1"/>
        <end position="18"/>
    </location>
</feature>
<comment type="caution">
    <text evidence="2">The sequence shown here is derived from an EMBL/GenBank/DDBJ whole genome shotgun (WGS) entry which is preliminary data.</text>
</comment>
<protein>
    <submittedName>
        <fullName evidence="2">2184_t:CDS:1</fullName>
    </submittedName>
</protein>
<gene>
    <name evidence="2" type="ORF">ALEPTO_LOCUS11702</name>
</gene>
<proteinExistence type="predicted"/>
<dbReference type="AlphaFoldDB" id="A0A9N9N5X2"/>
<dbReference type="Proteomes" id="UP000789508">
    <property type="component" value="Unassembled WGS sequence"/>
</dbReference>
<evidence type="ECO:0000313" key="2">
    <source>
        <dbReference type="EMBL" id="CAG8704842.1"/>
    </source>
</evidence>
<dbReference type="EMBL" id="CAJVPS010020581">
    <property type="protein sequence ID" value="CAG8704842.1"/>
    <property type="molecule type" value="Genomic_DNA"/>
</dbReference>
<evidence type="ECO:0000256" key="1">
    <source>
        <dbReference type="SAM" id="MobiDB-lite"/>
    </source>
</evidence>
<keyword evidence="3" id="KW-1185">Reference proteome</keyword>
<accession>A0A9N9N5X2</accession>
<evidence type="ECO:0000313" key="3">
    <source>
        <dbReference type="Proteomes" id="UP000789508"/>
    </source>
</evidence>
<reference evidence="2" key="1">
    <citation type="submission" date="2021-06" db="EMBL/GenBank/DDBJ databases">
        <authorList>
            <person name="Kallberg Y."/>
            <person name="Tangrot J."/>
            <person name="Rosling A."/>
        </authorList>
    </citation>
    <scope>NUCLEOTIDE SEQUENCE</scope>
    <source>
        <strain evidence="2">FL130A</strain>
    </source>
</reference>